<name>A0A4Y2BZN4_ARAVE</name>
<dbReference type="EMBL" id="BGPR01000122">
    <property type="protein sequence ID" value="GBL96584.1"/>
    <property type="molecule type" value="Genomic_DNA"/>
</dbReference>
<evidence type="ECO:0000313" key="3">
    <source>
        <dbReference type="Proteomes" id="UP000499080"/>
    </source>
</evidence>
<organism evidence="2 3">
    <name type="scientific">Araneus ventricosus</name>
    <name type="common">Orbweaver spider</name>
    <name type="synonym">Epeira ventricosa</name>
    <dbReference type="NCBI Taxonomy" id="182803"/>
    <lineage>
        <taxon>Eukaryota</taxon>
        <taxon>Metazoa</taxon>
        <taxon>Ecdysozoa</taxon>
        <taxon>Arthropoda</taxon>
        <taxon>Chelicerata</taxon>
        <taxon>Arachnida</taxon>
        <taxon>Araneae</taxon>
        <taxon>Araneomorphae</taxon>
        <taxon>Entelegynae</taxon>
        <taxon>Araneoidea</taxon>
        <taxon>Araneidae</taxon>
        <taxon>Araneus</taxon>
    </lineage>
</organism>
<evidence type="ECO:0000313" key="2">
    <source>
        <dbReference type="EMBL" id="GBL96584.1"/>
    </source>
</evidence>
<feature type="compositionally biased region" description="Basic and acidic residues" evidence="1">
    <location>
        <begin position="8"/>
        <end position="29"/>
    </location>
</feature>
<gene>
    <name evidence="2" type="ORF">AVEN_207767_1</name>
</gene>
<evidence type="ECO:0000256" key="1">
    <source>
        <dbReference type="SAM" id="MobiDB-lite"/>
    </source>
</evidence>
<feature type="region of interest" description="Disordered" evidence="1">
    <location>
        <begin position="1"/>
        <end position="39"/>
    </location>
</feature>
<keyword evidence="3" id="KW-1185">Reference proteome</keyword>
<comment type="caution">
    <text evidence="2">The sequence shown here is derived from an EMBL/GenBank/DDBJ whole genome shotgun (WGS) entry which is preliminary data.</text>
</comment>
<proteinExistence type="predicted"/>
<dbReference type="Proteomes" id="UP000499080">
    <property type="component" value="Unassembled WGS sequence"/>
</dbReference>
<dbReference type="AlphaFoldDB" id="A0A4Y2BZN4"/>
<reference evidence="2 3" key="1">
    <citation type="journal article" date="2019" name="Sci. Rep.">
        <title>Orb-weaving spider Araneus ventricosus genome elucidates the spidroin gene catalogue.</title>
        <authorList>
            <person name="Kono N."/>
            <person name="Nakamura H."/>
            <person name="Ohtoshi R."/>
            <person name="Moran D.A.P."/>
            <person name="Shinohara A."/>
            <person name="Yoshida Y."/>
            <person name="Fujiwara M."/>
            <person name="Mori M."/>
            <person name="Tomita M."/>
            <person name="Arakawa K."/>
        </authorList>
    </citation>
    <scope>NUCLEOTIDE SEQUENCE [LARGE SCALE GENOMIC DNA]</scope>
</reference>
<sequence length="113" mass="13404">MILNGKPNSKELREDVEKAGIETSEDKTTLARGGVRNEGSDSFQRRIYLLTVLMNMLRMAVMKRFHKFQSYFRPPDFLRVYLIVRLKLILQELWAADTLWNFHLSLTMLQLLW</sequence>
<accession>A0A4Y2BZN4</accession>
<protein>
    <submittedName>
        <fullName evidence="2">Uncharacterized protein</fullName>
    </submittedName>
</protein>